<dbReference type="RefSeq" id="WP_134374051.1">
    <property type="nucleotide sequence ID" value="NZ_SOGO01000030.1"/>
</dbReference>
<name>A0ABY2JDX8_9MICO</name>
<dbReference type="EMBL" id="SOGO01000030">
    <property type="protein sequence ID" value="TFD02031.1"/>
    <property type="molecule type" value="Genomic_DNA"/>
</dbReference>
<gene>
    <name evidence="1" type="ORF">E3T25_10135</name>
</gene>
<keyword evidence="2" id="KW-1185">Reference proteome</keyword>
<dbReference type="Proteomes" id="UP000297851">
    <property type="component" value="Unassembled WGS sequence"/>
</dbReference>
<comment type="caution">
    <text evidence="1">The sequence shown here is derived from an EMBL/GenBank/DDBJ whole genome shotgun (WGS) entry which is preliminary data.</text>
</comment>
<dbReference type="Gene3D" id="1.10.10.10">
    <property type="entry name" value="Winged helix-like DNA-binding domain superfamily/Winged helix DNA-binding domain"/>
    <property type="match status" value="1"/>
</dbReference>
<sequence length="137" mass="15093">MAHRQRKPADSDPARDRADKTCASCGRRIEWRMKWADNWESVKYCSTTCRAHGVTATDLKLEEAIATLLSARATNATICPSEAAKVVGGDGWNDLMEPARRAARRMVARGDLQIMQGGAVVDPSTAKGPIRLRRVRT</sequence>
<accession>A0ABY2JDX8</accession>
<dbReference type="InterPro" id="IPR021660">
    <property type="entry name" value="DUF3253"/>
</dbReference>
<dbReference type="InterPro" id="IPR036390">
    <property type="entry name" value="WH_DNA-bd_sf"/>
</dbReference>
<dbReference type="Pfam" id="PF10013">
    <property type="entry name" value="DUF2256"/>
    <property type="match status" value="1"/>
</dbReference>
<evidence type="ECO:0000313" key="2">
    <source>
        <dbReference type="Proteomes" id="UP000297851"/>
    </source>
</evidence>
<protein>
    <submittedName>
        <fullName evidence="1">DUF2256 and DUF3253 domain-containing protein</fullName>
    </submittedName>
</protein>
<dbReference type="PANTHER" id="PTHR37463:SF1">
    <property type="entry name" value="DUF2256 DOMAIN-CONTAINING PROTEIN"/>
    <property type="match status" value="1"/>
</dbReference>
<dbReference type="InterPro" id="IPR036388">
    <property type="entry name" value="WH-like_DNA-bd_sf"/>
</dbReference>
<dbReference type="SUPFAM" id="SSF46785">
    <property type="entry name" value="Winged helix' DNA-binding domain"/>
    <property type="match status" value="1"/>
</dbReference>
<reference evidence="1 2" key="1">
    <citation type="submission" date="2019-03" db="EMBL/GenBank/DDBJ databases">
        <title>Genomics of glacier-inhabiting Cryobacterium strains.</title>
        <authorList>
            <person name="Liu Q."/>
            <person name="Xin Y.-H."/>
        </authorList>
    </citation>
    <scope>NUCLEOTIDE SEQUENCE [LARGE SCALE GENOMIC DNA]</scope>
    <source>
        <strain evidence="1 2">TMT2-16</strain>
    </source>
</reference>
<dbReference type="InterPro" id="IPR017136">
    <property type="entry name" value="UCP037205"/>
</dbReference>
<evidence type="ECO:0000313" key="1">
    <source>
        <dbReference type="EMBL" id="TFD02031.1"/>
    </source>
</evidence>
<dbReference type="Pfam" id="PF11625">
    <property type="entry name" value="DUF3253"/>
    <property type="match status" value="1"/>
</dbReference>
<dbReference type="PANTHER" id="PTHR37463">
    <property type="entry name" value="GSL3115 PROTEIN"/>
    <property type="match status" value="1"/>
</dbReference>
<proteinExistence type="predicted"/>
<organism evidence="1 2">
    <name type="scientific">Cryobacterium sandaracinum</name>
    <dbReference type="NCBI Taxonomy" id="1259247"/>
    <lineage>
        <taxon>Bacteria</taxon>
        <taxon>Bacillati</taxon>
        <taxon>Actinomycetota</taxon>
        <taxon>Actinomycetes</taxon>
        <taxon>Micrococcales</taxon>
        <taxon>Microbacteriaceae</taxon>
        <taxon>Cryobacterium</taxon>
    </lineage>
</organism>